<dbReference type="InParanoid" id="M1DB90"/>
<feature type="compositionally biased region" description="Polar residues" evidence="1">
    <location>
        <begin position="74"/>
        <end position="87"/>
    </location>
</feature>
<dbReference type="HOGENOM" id="CLU_1809632_0_0_1"/>
<evidence type="ECO:0000313" key="3">
    <source>
        <dbReference type="Proteomes" id="UP000011115"/>
    </source>
</evidence>
<dbReference type="EnsemblPlants" id="PGSC0003DMT400086210">
    <property type="protein sequence ID" value="PGSC0003DMT400086210"/>
    <property type="gene ID" value="PGSC0003DMG400035781"/>
</dbReference>
<dbReference type="Proteomes" id="UP000011115">
    <property type="component" value="Unassembled WGS sequence"/>
</dbReference>
<dbReference type="AlphaFoldDB" id="M1DB90"/>
<sequence>MGTLGHSASCVELAEPLGGSPISFISLFNVVSNWMFESVTFSEKPWFTENMTKPNKPGSNTPPRSKEKGITINEDATASRNKTTKLSTTGEKGKDKDKTIDLLDASSDSTGFYTNDTTTYDSEGMGSDEDELMER</sequence>
<dbReference type="Gramene" id="PGSC0003DMT400086210">
    <property type="protein sequence ID" value="PGSC0003DMT400086210"/>
    <property type="gene ID" value="PGSC0003DMG400035781"/>
</dbReference>
<protein>
    <submittedName>
        <fullName evidence="2">Uncharacterized protein</fullName>
    </submittedName>
</protein>
<accession>M1DB90</accession>
<evidence type="ECO:0000256" key="1">
    <source>
        <dbReference type="SAM" id="MobiDB-lite"/>
    </source>
</evidence>
<keyword evidence="3" id="KW-1185">Reference proteome</keyword>
<feature type="compositionally biased region" description="Polar residues" evidence="1">
    <location>
        <begin position="49"/>
        <end position="63"/>
    </location>
</feature>
<name>M1DB90_SOLTU</name>
<proteinExistence type="predicted"/>
<organism evidence="2 3">
    <name type="scientific">Solanum tuberosum</name>
    <name type="common">Potato</name>
    <dbReference type="NCBI Taxonomy" id="4113"/>
    <lineage>
        <taxon>Eukaryota</taxon>
        <taxon>Viridiplantae</taxon>
        <taxon>Streptophyta</taxon>
        <taxon>Embryophyta</taxon>
        <taxon>Tracheophyta</taxon>
        <taxon>Spermatophyta</taxon>
        <taxon>Magnoliopsida</taxon>
        <taxon>eudicotyledons</taxon>
        <taxon>Gunneridae</taxon>
        <taxon>Pentapetalae</taxon>
        <taxon>asterids</taxon>
        <taxon>lamiids</taxon>
        <taxon>Solanales</taxon>
        <taxon>Solanaceae</taxon>
        <taxon>Solanoideae</taxon>
        <taxon>Solaneae</taxon>
        <taxon>Solanum</taxon>
    </lineage>
</organism>
<feature type="compositionally biased region" description="Acidic residues" evidence="1">
    <location>
        <begin position="126"/>
        <end position="135"/>
    </location>
</feature>
<reference evidence="2" key="2">
    <citation type="submission" date="2015-06" db="UniProtKB">
        <authorList>
            <consortium name="EnsemblPlants"/>
        </authorList>
    </citation>
    <scope>IDENTIFICATION</scope>
    <source>
        <strain evidence="2">DM1-3 516 R44</strain>
    </source>
</reference>
<evidence type="ECO:0000313" key="2">
    <source>
        <dbReference type="EnsemblPlants" id="PGSC0003DMT400086210"/>
    </source>
</evidence>
<reference evidence="3" key="1">
    <citation type="journal article" date="2011" name="Nature">
        <title>Genome sequence and analysis of the tuber crop potato.</title>
        <authorList>
            <consortium name="The Potato Genome Sequencing Consortium"/>
        </authorList>
    </citation>
    <scope>NUCLEOTIDE SEQUENCE [LARGE SCALE GENOMIC DNA]</scope>
    <source>
        <strain evidence="3">cv. DM1-3 516 R44</strain>
    </source>
</reference>
<feature type="region of interest" description="Disordered" evidence="1">
    <location>
        <begin position="46"/>
        <end position="135"/>
    </location>
</feature>
<feature type="compositionally biased region" description="Basic and acidic residues" evidence="1">
    <location>
        <begin position="91"/>
        <end position="101"/>
    </location>
</feature>
<dbReference type="PaxDb" id="4113-PGSC0003DMT400086210"/>
<feature type="compositionally biased region" description="Polar residues" evidence="1">
    <location>
        <begin position="106"/>
        <end position="121"/>
    </location>
</feature>